<dbReference type="EMBL" id="JBHUEA010000022">
    <property type="protein sequence ID" value="MFD1722545.1"/>
    <property type="molecule type" value="Genomic_DNA"/>
</dbReference>
<reference evidence="8" key="1">
    <citation type="journal article" date="2019" name="Int. J. Syst. Evol. Microbiol.">
        <title>The Global Catalogue of Microorganisms (GCM) 10K type strain sequencing project: providing services to taxonomists for standard genome sequencing and annotation.</title>
        <authorList>
            <consortium name="The Broad Institute Genomics Platform"/>
            <consortium name="The Broad Institute Genome Sequencing Center for Infectious Disease"/>
            <person name="Wu L."/>
            <person name="Ma J."/>
        </authorList>
    </citation>
    <scope>NUCLEOTIDE SEQUENCE [LARGE SCALE GENOMIC DNA]</scope>
    <source>
        <strain evidence="8">CGMCC 1.12471</strain>
    </source>
</reference>
<organism evidence="7 8">
    <name type="scientific">Amnibacterium endophyticum</name>
    <dbReference type="NCBI Taxonomy" id="2109337"/>
    <lineage>
        <taxon>Bacteria</taxon>
        <taxon>Bacillati</taxon>
        <taxon>Actinomycetota</taxon>
        <taxon>Actinomycetes</taxon>
        <taxon>Micrococcales</taxon>
        <taxon>Microbacteriaceae</taxon>
        <taxon>Amnibacterium</taxon>
    </lineage>
</organism>
<comment type="caution">
    <text evidence="7">The sequence shown here is derived from an EMBL/GenBank/DDBJ whole genome shotgun (WGS) entry which is preliminary data.</text>
</comment>
<keyword evidence="8" id="KW-1185">Reference proteome</keyword>
<proteinExistence type="inferred from homology"/>
<dbReference type="RefSeq" id="WP_377935739.1">
    <property type="nucleotide sequence ID" value="NZ_JBHUEA010000022.1"/>
</dbReference>
<sequence>MALGTLALRLTVGGLLTAHGLQKLRGTFDGPGIEGTTGMMQSLGLHPARRNALAAAWSETAGGAALALGAATPAAAAAVIGAMTTAIRTVHAKNGVWNAKGGYEFNAVLIAAAVAIAADGPGRASLDALVGRSRWGAGAGLLALLAGVGGSFAITELAKREAEEHQAAGGAEA</sequence>
<evidence type="ECO:0000256" key="4">
    <source>
        <dbReference type="ARBA" id="ARBA00022692"/>
    </source>
</evidence>
<dbReference type="Pfam" id="PF07681">
    <property type="entry name" value="DoxX"/>
    <property type="match status" value="1"/>
</dbReference>
<dbReference type="InterPro" id="IPR032808">
    <property type="entry name" value="DoxX"/>
</dbReference>
<evidence type="ECO:0000256" key="3">
    <source>
        <dbReference type="ARBA" id="ARBA00022475"/>
    </source>
</evidence>
<gene>
    <name evidence="7" type="ORF">ACFSBI_13395</name>
</gene>
<evidence type="ECO:0000256" key="5">
    <source>
        <dbReference type="ARBA" id="ARBA00022989"/>
    </source>
</evidence>
<evidence type="ECO:0000256" key="1">
    <source>
        <dbReference type="ARBA" id="ARBA00004651"/>
    </source>
</evidence>
<keyword evidence="4" id="KW-0812">Transmembrane</keyword>
<evidence type="ECO:0000256" key="2">
    <source>
        <dbReference type="ARBA" id="ARBA00006679"/>
    </source>
</evidence>
<comment type="similarity">
    <text evidence="2">Belongs to the DoxX family.</text>
</comment>
<keyword evidence="5" id="KW-1133">Transmembrane helix</keyword>
<dbReference type="InterPro" id="IPR051907">
    <property type="entry name" value="DoxX-like_oxidoreductase"/>
</dbReference>
<name>A0ABW4LIA7_9MICO</name>
<evidence type="ECO:0000313" key="8">
    <source>
        <dbReference type="Proteomes" id="UP001597347"/>
    </source>
</evidence>
<keyword evidence="6" id="KW-0472">Membrane</keyword>
<keyword evidence="3" id="KW-1003">Cell membrane</keyword>
<evidence type="ECO:0000313" key="7">
    <source>
        <dbReference type="EMBL" id="MFD1722545.1"/>
    </source>
</evidence>
<comment type="subcellular location">
    <subcellularLocation>
        <location evidence="1">Cell membrane</location>
        <topology evidence="1">Multi-pass membrane protein</topology>
    </subcellularLocation>
</comment>
<dbReference type="PANTHER" id="PTHR33452:SF1">
    <property type="entry name" value="INNER MEMBRANE PROTEIN YPHA-RELATED"/>
    <property type="match status" value="1"/>
</dbReference>
<protein>
    <submittedName>
        <fullName evidence="7">DoxX family protein</fullName>
    </submittedName>
</protein>
<dbReference type="PANTHER" id="PTHR33452">
    <property type="entry name" value="OXIDOREDUCTASE CATD-RELATED"/>
    <property type="match status" value="1"/>
</dbReference>
<evidence type="ECO:0000256" key="6">
    <source>
        <dbReference type="ARBA" id="ARBA00023136"/>
    </source>
</evidence>
<accession>A0ABW4LIA7</accession>
<dbReference type="Proteomes" id="UP001597347">
    <property type="component" value="Unassembled WGS sequence"/>
</dbReference>